<dbReference type="Proteomes" id="UP000478417">
    <property type="component" value="Unassembled WGS sequence"/>
</dbReference>
<accession>A0A6B2M3S7</accession>
<keyword evidence="8 11" id="KW-0012">Acyltransferase</keyword>
<dbReference type="InterPro" id="IPR042122">
    <property type="entry name" value="Ser_AcTrfase_N_sf"/>
</dbReference>
<comment type="caution">
    <text evidence="11">The sequence shown here is derived from an EMBL/GenBank/DDBJ whole genome shotgun (WGS) entry which is preliminary data.</text>
</comment>
<dbReference type="AlphaFoldDB" id="A0A6B2M3S7"/>
<dbReference type="Gene3D" id="1.10.3130.10">
    <property type="entry name" value="serine acetyltransferase, domain 1"/>
    <property type="match status" value="1"/>
</dbReference>
<feature type="domain" description="Serine acetyltransferase N-terminal" evidence="10">
    <location>
        <begin position="14"/>
        <end position="118"/>
    </location>
</feature>
<dbReference type="InterPro" id="IPR010493">
    <property type="entry name" value="Ser_AcTrfase_N"/>
</dbReference>
<dbReference type="InterPro" id="IPR045304">
    <property type="entry name" value="LbH_SAT"/>
</dbReference>
<keyword evidence="7" id="KW-0677">Repeat</keyword>
<proteinExistence type="inferred from homology"/>
<comment type="catalytic activity">
    <reaction evidence="9">
        <text>L-serine + acetyl-CoA = O-acetyl-L-serine + CoA</text>
        <dbReference type="Rhea" id="RHEA:24560"/>
        <dbReference type="ChEBI" id="CHEBI:33384"/>
        <dbReference type="ChEBI" id="CHEBI:57287"/>
        <dbReference type="ChEBI" id="CHEBI:57288"/>
        <dbReference type="ChEBI" id="CHEBI:58340"/>
        <dbReference type="EC" id="2.3.1.30"/>
    </reaction>
</comment>
<evidence type="ECO:0000256" key="8">
    <source>
        <dbReference type="ARBA" id="ARBA00023315"/>
    </source>
</evidence>
<evidence type="ECO:0000256" key="3">
    <source>
        <dbReference type="ARBA" id="ARBA00013266"/>
    </source>
</evidence>
<dbReference type="InterPro" id="IPR018357">
    <property type="entry name" value="Hexapep_transf_CS"/>
</dbReference>
<evidence type="ECO:0000313" key="11">
    <source>
        <dbReference type="EMBL" id="NDV62754.1"/>
    </source>
</evidence>
<dbReference type="GO" id="GO:0006535">
    <property type="term" value="P:cysteine biosynthetic process from serine"/>
    <property type="evidence" value="ECO:0007669"/>
    <property type="project" value="InterPro"/>
</dbReference>
<reference evidence="11 12" key="1">
    <citation type="submission" date="2020-02" db="EMBL/GenBank/DDBJ databases">
        <title>Albibacoteraceae fam. nov., the first described family within the subdivision 4 Verrucomicrobia.</title>
        <authorList>
            <person name="Xi F."/>
        </authorList>
    </citation>
    <scope>NUCLEOTIDE SEQUENCE [LARGE SCALE GENOMIC DNA]</scope>
    <source>
        <strain evidence="11 12">CK1056</strain>
    </source>
</reference>
<dbReference type="InterPro" id="IPR005881">
    <property type="entry name" value="Ser_O-AcTrfase"/>
</dbReference>
<dbReference type="Pfam" id="PF06426">
    <property type="entry name" value="SATase_N"/>
    <property type="match status" value="1"/>
</dbReference>
<protein>
    <recommendedName>
        <fullName evidence="4">Serine acetyltransferase</fullName>
        <ecNumber evidence="3">2.3.1.30</ecNumber>
    </recommendedName>
</protein>
<dbReference type="GO" id="GO:0005737">
    <property type="term" value="C:cytoplasm"/>
    <property type="evidence" value="ECO:0007669"/>
    <property type="project" value="InterPro"/>
</dbReference>
<evidence type="ECO:0000256" key="6">
    <source>
        <dbReference type="ARBA" id="ARBA00022679"/>
    </source>
</evidence>
<dbReference type="NCBIfam" id="TIGR01172">
    <property type="entry name" value="cysE"/>
    <property type="match status" value="1"/>
</dbReference>
<organism evidence="11 12">
    <name type="scientific">Oceanipulchritudo coccoides</name>
    <dbReference type="NCBI Taxonomy" id="2706888"/>
    <lineage>
        <taxon>Bacteria</taxon>
        <taxon>Pseudomonadati</taxon>
        <taxon>Verrucomicrobiota</taxon>
        <taxon>Opitutia</taxon>
        <taxon>Puniceicoccales</taxon>
        <taxon>Oceanipulchritudinaceae</taxon>
        <taxon>Oceanipulchritudo</taxon>
    </lineage>
</organism>
<comment type="pathway">
    <text evidence="1">Amino-acid biosynthesis; L-cysteine biosynthesis; L-cysteine from L-serine: step 1/2.</text>
</comment>
<evidence type="ECO:0000256" key="5">
    <source>
        <dbReference type="ARBA" id="ARBA00022605"/>
    </source>
</evidence>
<comment type="similarity">
    <text evidence="2">Belongs to the transferase hexapeptide repeat family.</text>
</comment>
<dbReference type="NCBIfam" id="NF041874">
    <property type="entry name" value="EPS_EpsC"/>
    <property type="match status" value="1"/>
</dbReference>
<dbReference type="InterPro" id="IPR001451">
    <property type="entry name" value="Hexapep"/>
</dbReference>
<evidence type="ECO:0000313" key="12">
    <source>
        <dbReference type="Proteomes" id="UP000478417"/>
    </source>
</evidence>
<gene>
    <name evidence="11" type="primary">cysE</name>
    <name evidence="11" type="ORF">G0Q06_09855</name>
</gene>
<evidence type="ECO:0000256" key="4">
    <source>
        <dbReference type="ARBA" id="ARBA00018522"/>
    </source>
</evidence>
<keyword evidence="12" id="KW-1185">Reference proteome</keyword>
<evidence type="ECO:0000259" key="10">
    <source>
        <dbReference type="SMART" id="SM00971"/>
    </source>
</evidence>
<dbReference type="RefSeq" id="WP_163965188.1">
    <property type="nucleotide sequence ID" value="NZ_JAAGNX010000002.1"/>
</dbReference>
<dbReference type="CDD" id="cd03354">
    <property type="entry name" value="LbH_SAT"/>
    <property type="match status" value="1"/>
</dbReference>
<keyword evidence="5" id="KW-0028">Amino-acid biosynthesis</keyword>
<dbReference type="InterPro" id="IPR011004">
    <property type="entry name" value="Trimer_LpxA-like_sf"/>
</dbReference>
<dbReference type="SUPFAM" id="SSF51161">
    <property type="entry name" value="Trimeric LpxA-like enzymes"/>
    <property type="match status" value="1"/>
</dbReference>
<evidence type="ECO:0000256" key="1">
    <source>
        <dbReference type="ARBA" id="ARBA00004876"/>
    </source>
</evidence>
<evidence type="ECO:0000256" key="9">
    <source>
        <dbReference type="ARBA" id="ARBA00049486"/>
    </source>
</evidence>
<name>A0A6B2M3S7_9BACT</name>
<evidence type="ECO:0000256" key="7">
    <source>
        <dbReference type="ARBA" id="ARBA00022737"/>
    </source>
</evidence>
<dbReference type="SMART" id="SM00971">
    <property type="entry name" value="SATase_N"/>
    <property type="match status" value="1"/>
</dbReference>
<dbReference type="Pfam" id="PF00132">
    <property type="entry name" value="Hexapep"/>
    <property type="match status" value="1"/>
</dbReference>
<dbReference type="PANTHER" id="PTHR42811">
    <property type="entry name" value="SERINE ACETYLTRANSFERASE"/>
    <property type="match status" value="1"/>
</dbReference>
<sequence length="264" mass="28329">MAIPSATNTADDPVWAQLLQEARVAAESEPVLSELIHESILDCDSLEASLAHRISRKLGHHAVSEPYLHDLFEETLKANPEIGQQARKDIVAIDERDPASRGYLSPVLYFKGFQALTAYRIAHQLWKNNRREMSLYLQSIISQVFAVDIHPAARIGSGILFDHATSIVIGETAVIDDHVSILHEVTLGGTGKARGDRHPKVRQGVLIGAGAKILGNVVIGECARVGAGSVVLENVPAHMTVAGVPAKVVGVAAEDPAGCMDHNI</sequence>
<dbReference type="FunFam" id="2.160.10.10:FF:000002">
    <property type="entry name" value="Serine acetyltransferase"/>
    <property type="match status" value="1"/>
</dbReference>
<dbReference type="PROSITE" id="PS00101">
    <property type="entry name" value="HEXAPEP_TRANSFERASES"/>
    <property type="match status" value="1"/>
</dbReference>
<dbReference type="GO" id="GO:0009001">
    <property type="term" value="F:serine O-acetyltransferase activity"/>
    <property type="evidence" value="ECO:0007669"/>
    <property type="project" value="UniProtKB-EC"/>
</dbReference>
<keyword evidence="6 11" id="KW-0808">Transferase</keyword>
<evidence type="ECO:0000256" key="2">
    <source>
        <dbReference type="ARBA" id="ARBA00007274"/>
    </source>
</evidence>
<dbReference type="InterPro" id="IPR053376">
    <property type="entry name" value="Serine_acetyltransferase"/>
</dbReference>
<dbReference type="EMBL" id="JAAGNX010000002">
    <property type="protein sequence ID" value="NDV62754.1"/>
    <property type="molecule type" value="Genomic_DNA"/>
</dbReference>
<dbReference type="Gene3D" id="2.160.10.10">
    <property type="entry name" value="Hexapeptide repeat proteins"/>
    <property type="match status" value="1"/>
</dbReference>
<dbReference type="UniPathway" id="UPA00136">
    <property type="reaction ID" value="UER00199"/>
</dbReference>
<dbReference type="EC" id="2.3.1.30" evidence="3"/>